<dbReference type="GO" id="GO:0004867">
    <property type="term" value="F:serine-type endopeptidase inhibitor activity"/>
    <property type="evidence" value="ECO:0007669"/>
    <property type="project" value="InterPro"/>
</dbReference>
<dbReference type="AlphaFoldDB" id="A0A0K6FSR4"/>
<evidence type="ECO:0000313" key="2">
    <source>
        <dbReference type="Proteomes" id="UP000044841"/>
    </source>
</evidence>
<organism evidence="1 2">
    <name type="scientific">Rhizoctonia solani</name>
    <dbReference type="NCBI Taxonomy" id="456999"/>
    <lineage>
        <taxon>Eukaryota</taxon>
        <taxon>Fungi</taxon>
        <taxon>Dikarya</taxon>
        <taxon>Basidiomycota</taxon>
        <taxon>Agaricomycotina</taxon>
        <taxon>Agaricomycetes</taxon>
        <taxon>Cantharellales</taxon>
        <taxon>Ceratobasidiaceae</taxon>
        <taxon>Rhizoctonia</taxon>
    </lineage>
</organism>
<dbReference type="Proteomes" id="UP000044841">
    <property type="component" value="Unassembled WGS sequence"/>
</dbReference>
<protein>
    <recommendedName>
        <fullName evidence="3">Ricin B lectin domain-containing protein</fullName>
    </recommendedName>
</protein>
<accession>A0A0K6FSR4</accession>
<dbReference type="InterPro" id="IPR031755">
    <property type="entry name" value="Inhibitor_I66"/>
</dbReference>
<dbReference type="Gene3D" id="2.80.10.50">
    <property type="match status" value="1"/>
</dbReference>
<proteinExistence type="predicted"/>
<dbReference type="SUPFAM" id="SSF50370">
    <property type="entry name" value="Ricin B-like lectins"/>
    <property type="match status" value="1"/>
</dbReference>
<reference evidence="1 2" key="1">
    <citation type="submission" date="2015-07" db="EMBL/GenBank/DDBJ databases">
        <authorList>
            <person name="Noorani M."/>
        </authorList>
    </citation>
    <scope>NUCLEOTIDE SEQUENCE [LARGE SCALE GENOMIC DNA]</scope>
    <source>
        <strain evidence="1">BBA 69670</strain>
    </source>
</reference>
<sequence length="140" mass="15928">MGIFEPGTYNINNMNNNYAVMMYGNDAEGIPIVGVPNPNAQTQFIVEEARPGSNTYTIKSTRYKYNIGADSDNLQDKNYPFTLRDTFEWAIEPAGQDLYKIHIPNMNAYWFLPDGPSQTRVLMDGAQGRPEEVWHMVKVD</sequence>
<gene>
    <name evidence="1" type="ORF">RSOLAG22IIIB_08363</name>
</gene>
<dbReference type="Pfam" id="PF16850">
    <property type="entry name" value="Inhibitor_I66"/>
    <property type="match status" value="1"/>
</dbReference>
<keyword evidence="2" id="KW-1185">Reference proteome</keyword>
<name>A0A0K6FSR4_9AGAM</name>
<evidence type="ECO:0008006" key="3">
    <source>
        <dbReference type="Google" id="ProtNLM"/>
    </source>
</evidence>
<dbReference type="InterPro" id="IPR035992">
    <property type="entry name" value="Ricin_B-like_lectins"/>
</dbReference>
<evidence type="ECO:0000313" key="1">
    <source>
        <dbReference type="EMBL" id="CUA69238.1"/>
    </source>
</evidence>
<dbReference type="EMBL" id="CYGV01000713">
    <property type="protein sequence ID" value="CUA69238.1"/>
    <property type="molecule type" value="Genomic_DNA"/>
</dbReference>